<dbReference type="Gene3D" id="1.20.1740.10">
    <property type="entry name" value="Amino acid/polyamine transporter I"/>
    <property type="match status" value="1"/>
</dbReference>
<dbReference type="EMBL" id="JNSK01000056">
    <property type="protein sequence ID" value="KGA16828.1"/>
    <property type="molecule type" value="Genomic_DNA"/>
</dbReference>
<feature type="transmembrane region" description="Helical" evidence="5">
    <location>
        <begin position="443"/>
        <end position="462"/>
    </location>
</feature>
<evidence type="ECO:0000256" key="4">
    <source>
        <dbReference type="ARBA" id="ARBA00023136"/>
    </source>
</evidence>
<feature type="transmembrane region" description="Helical" evidence="5">
    <location>
        <begin position="336"/>
        <end position="360"/>
    </location>
</feature>
<keyword evidence="2 5" id="KW-0812">Transmembrane</keyword>
<dbReference type="GO" id="GO:0022857">
    <property type="term" value="F:transmembrane transporter activity"/>
    <property type="evidence" value="ECO:0007669"/>
    <property type="project" value="InterPro"/>
</dbReference>
<dbReference type="AlphaFoldDB" id="A0A094SF09"/>
<proteinExistence type="predicted"/>
<gene>
    <name evidence="6" type="ORF">GM50_13480</name>
</gene>
<comment type="subcellular location">
    <subcellularLocation>
        <location evidence="1">Membrane</location>
        <topology evidence="1">Multi-pass membrane protein</topology>
    </subcellularLocation>
</comment>
<dbReference type="Pfam" id="PF13520">
    <property type="entry name" value="AA_permease_2"/>
    <property type="match status" value="1"/>
</dbReference>
<protein>
    <submittedName>
        <fullName evidence="6">Amino acid transporter</fullName>
    </submittedName>
</protein>
<evidence type="ECO:0000256" key="3">
    <source>
        <dbReference type="ARBA" id="ARBA00022989"/>
    </source>
</evidence>
<dbReference type="CDD" id="cd04488">
    <property type="entry name" value="RecG_wedge_OBF"/>
    <property type="match status" value="1"/>
</dbReference>
<evidence type="ECO:0000256" key="5">
    <source>
        <dbReference type="SAM" id="Phobius"/>
    </source>
</evidence>
<reference evidence="6" key="1">
    <citation type="submission" date="2014-05" db="EMBL/GenBank/DDBJ databases">
        <title>Key roles for freshwater Actinobacteria revealed by deep metagenomic sequencing.</title>
        <authorList>
            <person name="Ghai R."/>
            <person name="Mizuno C.M."/>
            <person name="Picazo A."/>
            <person name="Camacho A."/>
            <person name="Rodriguez-Valera F."/>
        </authorList>
    </citation>
    <scope>NUCLEOTIDE SEQUENCE</scope>
</reference>
<feature type="transmembrane region" description="Helical" evidence="5">
    <location>
        <begin position="285"/>
        <end position="304"/>
    </location>
</feature>
<feature type="transmembrane region" description="Helical" evidence="5">
    <location>
        <begin position="241"/>
        <end position="264"/>
    </location>
</feature>
<comment type="caution">
    <text evidence="6">The sequence shown here is derived from an EMBL/GenBank/DDBJ whole genome shotgun (WGS) entry which is preliminary data.</text>
</comment>
<feature type="transmembrane region" description="Helical" evidence="5">
    <location>
        <begin position="168"/>
        <end position="185"/>
    </location>
</feature>
<organism evidence="6">
    <name type="scientific">freshwater metagenome</name>
    <dbReference type="NCBI Taxonomy" id="449393"/>
    <lineage>
        <taxon>unclassified sequences</taxon>
        <taxon>metagenomes</taxon>
        <taxon>ecological metagenomes</taxon>
    </lineage>
</organism>
<name>A0A094SF09_9ZZZZ</name>
<feature type="transmembrane region" description="Helical" evidence="5">
    <location>
        <begin position="468"/>
        <end position="486"/>
    </location>
</feature>
<feature type="transmembrane region" description="Helical" evidence="5">
    <location>
        <begin position="192"/>
        <end position="215"/>
    </location>
</feature>
<dbReference type="GO" id="GO:0016020">
    <property type="term" value="C:membrane"/>
    <property type="evidence" value="ECO:0007669"/>
    <property type="project" value="UniProtKB-SubCell"/>
</dbReference>
<accession>A0A094SF09</accession>
<dbReference type="PANTHER" id="PTHR47704:SF1">
    <property type="entry name" value="POTASSIUM TRANSPORTER KIMA"/>
    <property type="match status" value="1"/>
</dbReference>
<evidence type="ECO:0000313" key="6">
    <source>
        <dbReference type="EMBL" id="KGA16828.1"/>
    </source>
</evidence>
<evidence type="ECO:0000256" key="1">
    <source>
        <dbReference type="ARBA" id="ARBA00004141"/>
    </source>
</evidence>
<dbReference type="InterPro" id="IPR002293">
    <property type="entry name" value="AA/rel_permease1"/>
</dbReference>
<feature type="transmembrane region" description="Helical" evidence="5">
    <location>
        <begin position="381"/>
        <end position="402"/>
    </location>
</feature>
<evidence type="ECO:0000256" key="2">
    <source>
        <dbReference type="ARBA" id="ARBA00022692"/>
    </source>
</evidence>
<dbReference type="PANTHER" id="PTHR47704">
    <property type="entry name" value="POTASSIUM TRANSPORTER KIMA"/>
    <property type="match status" value="1"/>
</dbReference>
<feature type="transmembrane region" description="Helical" evidence="5">
    <location>
        <begin position="408"/>
        <end position="431"/>
    </location>
</feature>
<keyword evidence="3 5" id="KW-1133">Transmembrane helix</keyword>
<dbReference type="InterPro" id="IPR053153">
    <property type="entry name" value="APC_K+_Transporter"/>
</dbReference>
<keyword evidence="4 5" id="KW-0472">Membrane</keyword>
<feature type="transmembrane region" description="Helical" evidence="5">
    <location>
        <begin position="73"/>
        <end position="106"/>
    </location>
</feature>
<sequence length="775" mass="83893">MPKSWTDGAPEPQILREQIPVRDPISYRIKKFILGTPLNRHSLGDQRLSNRNSFGILGSNCVSSSAYGGEQILVALIPAFGLAAFAIFTPLITVLVVMLVIVAFSYRDVINTYTRSGGAYVVARENLGVNVSLVAAIELMFGYIITVAIQSAAGVAAVISAFPALSDYKVHLTLSIISLLTFVNLRGVKDAGTIFVLPSYIFIGSMLVVFIMGIYRKVDGSLPEYATNTPGLLPLGEEQGLITFAAILMILKAFANGSASLTGLEAVSDSVSLFRSPEHVNARRTFTLMAITLATLIIGIGWLAHQTFAVPYQSGTPTVISLVAKASLGSSLSGEIFYYVVQGGTMLILFAGANTCYTAFPNMVNVIANDGFLPKRLTARGHRLVFSSGILFIAVAASVLVLVSGASITVLAAIYAIAVFIGFTLTGFGMAKKTLKDKAKLRSIVHILAGSVSAITVAVLAITKFSDGTWLVVIGTPIALLAMRNFNKQYRKEKQALLFRSKDARATTISRHNVTVLVDTVDIATITAVRYARSLKPHTLQAVHFVLDDKKADEISHRWSENPAFDDVTLELVDCPDRRLPNAALEYAVRMTLKPDIELTLLLPRRAYSGFLGRLLHDQTAEKIAAPISHLQRVVATIVPFDVSRILSNAPSTENEAIRETVPTKTAAFKPVAEVMKEVEPTSHYAENMTPIGEIQWRKRAHVQGRVTSIKSAPRGSAPYLQVEVWDQSGGVTLQFLGRREIAGLEVGSEIRAEGMVGEEEGSLLILNPSYELLV</sequence>